<reference evidence="1" key="1">
    <citation type="submission" date="2019-11" db="EMBL/GenBank/DDBJ databases">
        <title>Nori genome reveals adaptations in red seaweeds to the harsh intertidal environment.</title>
        <authorList>
            <person name="Wang D."/>
            <person name="Mao Y."/>
        </authorList>
    </citation>
    <scope>NUCLEOTIDE SEQUENCE</scope>
    <source>
        <tissue evidence="1">Gametophyte</tissue>
    </source>
</reference>
<sequence length="409" mass="42845">MFMLNPCIFCVYASFIPISFKGDGKKSAWSPFSRPSITLGSLGSAFVSRAVITSLFASAAITRVSGAIADTCQALPRNLMGIRESARQRRWALAPRRSTSSDRHPCSLRAARATRSLELLLPALPTWVHTARTASSPPPRRCWRRRRSRRRPPRRQSSAAARRHRSARRPRRLRPWGTPPPASPPPIDAADAADAAAALATGAPPRPDDADADAAAATAAAAALFPTQIAVLPTWKVGDDGDGLGRGGDGGGPAVSAPPSGGPAAAAAAAAAATPRRRPAGAPSVPSILRRRRRGTSSGPSRASIPSTRCRWTCGCACATRACRARRACGGKESGWGGGGGAPAVSRRCPPLSRGGPRPPPVPPPPPPPPPVAFPISVSLPAPPCRATRCTLLRPAAHRIDLVYPRLRR</sequence>
<evidence type="ECO:0000313" key="2">
    <source>
        <dbReference type="Proteomes" id="UP000798662"/>
    </source>
</evidence>
<dbReference type="Proteomes" id="UP000798662">
    <property type="component" value="Chromosome 2"/>
</dbReference>
<organism evidence="1 2">
    <name type="scientific">Pyropia yezoensis</name>
    <name type="common">Susabi-nori</name>
    <name type="synonym">Porphyra yezoensis</name>
    <dbReference type="NCBI Taxonomy" id="2788"/>
    <lineage>
        <taxon>Eukaryota</taxon>
        <taxon>Rhodophyta</taxon>
        <taxon>Bangiophyceae</taxon>
        <taxon>Bangiales</taxon>
        <taxon>Bangiaceae</taxon>
        <taxon>Pyropia</taxon>
    </lineage>
</organism>
<protein>
    <submittedName>
        <fullName evidence="1">Uncharacterized protein</fullName>
    </submittedName>
</protein>
<name>A0ACC3C6E3_PYRYE</name>
<proteinExistence type="predicted"/>
<evidence type="ECO:0000313" key="1">
    <source>
        <dbReference type="EMBL" id="KAK1865675.1"/>
    </source>
</evidence>
<dbReference type="EMBL" id="CM020619">
    <property type="protein sequence ID" value="KAK1865675.1"/>
    <property type="molecule type" value="Genomic_DNA"/>
</dbReference>
<accession>A0ACC3C6E3</accession>
<keyword evidence="2" id="KW-1185">Reference proteome</keyword>
<comment type="caution">
    <text evidence="1">The sequence shown here is derived from an EMBL/GenBank/DDBJ whole genome shotgun (WGS) entry which is preliminary data.</text>
</comment>
<gene>
    <name evidence="1" type="ORF">I4F81_008203</name>
</gene>